<dbReference type="RefSeq" id="WP_183984937.1">
    <property type="nucleotide sequence ID" value="NZ_JACHHG010000003.1"/>
</dbReference>
<organism evidence="2 3">
    <name type="scientific">Deinobacterium chartae</name>
    <dbReference type="NCBI Taxonomy" id="521158"/>
    <lineage>
        <taxon>Bacteria</taxon>
        <taxon>Thermotogati</taxon>
        <taxon>Deinococcota</taxon>
        <taxon>Deinococci</taxon>
        <taxon>Deinococcales</taxon>
        <taxon>Deinococcaceae</taxon>
        <taxon>Deinobacterium</taxon>
    </lineage>
</organism>
<dbReference type="Gene3D" id="2.40.33.20">
    <property type="entry name" value="PK beta-barrel domain-like"/>
    <property type="match status" value="1"/>
</dbReference>
<evidence type="ECO:0000259" key="1">
    <source>
        <dbReference type="PROSITE" id="PS51340"/>
    </source>
</evidence>
<accession>A0A841HX87</accession>
<feature type="domain" description="MOSC" evidence="1">
    <location>
        <begin position="28"/>
        <end position="162"/>
    </location>
</feature>
<dbReference type="GO" id="GO:0030170">
    <property type="term" value="F:pyridoxal phosphate binding"/>
    <property type="evidence" value="ECO:0007669"/>
    <property type="project" value="InterPro"/>
</dbReference>
<dbReference type="InterPro" id="IPR011037">
    <property type="entry name" value="Pyrv_Knase-like_insert_dom_sf"/>
</dbReference>
<dbReference type="SUPFAM" id="SSF50800">
    <property type="entry name" value="PK beta-barrel domain-like"/>
    <property type="match status" value="1"/>
</dbReference>
<sequence length="211" mass="23224">MQLVAVNLGLPRSLEVGQRSTTTGIFKQPVPGPVRVTALGLEGDAVMDAEHHGGPDQAVYVYSREDYDRWAEQLGEALEPGTFGENLTVSSFGPGPVRLGDRYRIGTALLEVTAPRIPCATLAARMNDLAFVKRFRQMRRPGFYARVLEEGTVTAGDAARRIPAAHDFVTLDEVFELFYDARPPEAALRRILEAPAALRLRRHTEAALAQR</sequence>
<dbReference type="GO" id="GO:0003824">
    <property type="term" value="F:catalytic activity"/>
    <property type="evidence" value="ECO:0007669"/>
    <property type="project" value="InterPro"/>
</dbReference>
<dbReference type="PROSITE" id="PS51340">
    <property type="entry name" value="MOSC"/>
    <property type="match status" value="1"/>
</dbReference>
<reference evidence="2 3" key="1">
    <citation type="submission" date="2020-08" db="EMBL/GenBank/DDBJ databases">
        <title>Genomic Encyclopedia of Type Strains, Phase IV (KMG-IV): sequencing the most valuable type-strain genomes for metagenomic binning, comparative biology and taxonomic classification.</title>
        <authorList>
            <person name="Goeker M."/>
        </authorList>
    </citation>
    <scope>NUCLEOTIDE SEQUENCE [LARGE SCALE GENOMIC DNA]</scope>
    <source>
        <strain evidence="2 3">DSM 21458</strain>
    </source>
</reference>
<dbReference type="InterPro" id="IPR052353">
    <property type="entry name" value="Benzoxazolinone_Detox_Enz"/>
</dbReference>
<gene>
    <name evidence="2" type="ORF">HNR42_000880</name>
</gene>
<evidence type="ECO:0000313" key="3">
    <source>
        <dbReference type="Proteomes" id="UP000569951"/>
    </source>
</evidence>
<dbReference type="InterPro" id="IPR005302">
    <property type="entry name" value="MoCF_Sase_C"/>
</dbReference>
<proteinExistence type="predicted"/>
<name>A0A841HX87_9DEIO</name>
<comment type="caution">
    <text evidence="2">The sequence shown here is derived from an EMBL/GenBank/DDBJ whole genome shotgun (WGS) entry which is preliminary data.</text>
</comment>
<dbReference type="PANTHER" id="PTHR30212">
    <property type="entry name" value="PROTEIN YIIM"/>
    <property type="match status" value="1"/>
</dbReference>
<dbReference type="EMBL" id="JACHHG010000003">
    <property type="protein sequence ID" value="MBB6097463.1"/>
    <property type="molecule type" value="Genomic_DNA"/>
</dbReference>
<dbReference type="GO" id="GO:0030151">
    <property type="term" value="F:molybdenum ion binding"/>
    <property type="evidence" value="ECO:0007669"/>
    <property type="project" value="InterPro"/>
</dbReference>
<protein>
    <submittedName>
        <fullName evidence="2">MOSC domain-containing protein YiiM</fullName>
    </submittedName>
</protein>
<dbReference type="Pfam" id="PF03473">
    <property type="entry name" value="MOSC"/>
    <property type="match status" value="1"/>
</dbReference>
<evidence type="ECO:0000313" key="2">
    <source>
        <dbReference type="EMBL" id="MBB6097463.1"/>
    </source>
</evidence>
<dbReference type="Proteomes" id="UP000569951">
    <property type="component" value="Unassembled WGS sequence"/>
</dbReference>
<dbReference type="AlphaFoldDB" id="A0A841HX87"/>
<keyword evidence="3" id="KW-1185">Reference proteome</keyword>
<dbReference type="PANTHER" id="PTHR30212:SF2">
    <property type="entry name" value="PROTEIN YIIM"/>
    <property type="match status" value="1"/>
</dbReference>